<dbReference type="PANTHER" id="PTHR14540">
    <property type="entry name" value="INTEGRATOR COMPLEX SUBUNIT 15"/>
    <property type="match status" value="1"/>
</dbReference>
<organism evidence="2 3">
    <name type="scientific">Oikopleura dioica</name>
    <name type="common">Tunicate</name>
    <dbReference type="NCBI Taxonomy" id="34765"/>
    <lineage>
        <taxon>Eukaryota</taxon>
        <taxon>Metazoa</taxon>
        <taxon>Chordata</taxon>
        <taxon>Tunicata</taxon>
        <taxon>Appendicularia</taxon>
        <taxon>Copelata</taxon>
        <taxon>Oikopleuridae</taxon>
        <taxon>Oikopleura</taxon>
    </lineage>
</organism>
<dbReference type="PANTHER" id="PTHR14540:SF2">
    <property type="entry name" value="INTEGRATOR COMPLEX SUBUNIT 15"/>
    <property type="match status" value="1"/>
</dbReference>
<dbReference type="InterPro" id="IPR027844">
    <property type="entry name" value="INTS15"/>
</dbReference>
<dbReference type="Pfam" id="PF14964">
    <property type="entry name" value="INTS15"/>
    <property type="match status" value="1"/>
</dbReference>
<reference evidence="2 3" key="1">
    <citation type="submission" date="2021-04" db="EMBL/GenBank/DDBJ databases">
        <authorList>
            <person name="Bliznina A."/>
        </authorList>
    </citation>
    <scope>NUCLEOTIDE SEQUENCE [LARGE SCALE GENOMIC DNA]</scope>
</reference>
<evidence type="ECO:0000313" key="3">
    <source>
        <dbReference type="Proteomes" id="UP001158576"/>
    </source>
</evidence>
<feature type="compositionally biased region" description="Basic residues" evidence="1">
    <location>
        <begin position="1"/>
        <end position="12"/>
    </location>
</feature>
<feature type="region of interest" description="Disordered" evidence="1">
    <location>
        <begin position="1"/>
        <end position="33"/>
    </location>
</feature>
<evidence type="ECO:0000256" key="1">
    <source>
        <dbReference type="SAM" id="MobiDB-lite"/>
    </source>
</evidence>
<gene>
    <name evidence="2" type="ORF">OKIOD_LOCUS10863</name>
</gene>
<name>A0ABN7SV50_OIKDI</name>
<dbReference type="Proteomes" id="UP001158576">
    <property type="component" value="Chromosome 1"/>
</dbReference>
<evidence type="ECO:0000313" key="2">
    <source>
        <dbReference type="EMBL" id="CAG5105399.1"/>
    </source>
</evidence>
<sequence>MSHHNRPHHSRNQHNGQGNRQHGNRGAPPVHKPNTITVSQALEDIEQFQNKYGFSNTDSMQDRSRELNYKQEESALSNKFQEALGINQGQINGLVKLQHADAIRAFMEDPKRHEYAAFRTFEFIFRIPEHLDFDRLNRESTSTNEMRYKLLCKLMSLGICKACAGLVDNRDKRDDHRYNRTLNAIALWMKINHKKIAHSLAKQVYKEYSFTSPAGGDLYKLALVSPRLCAMLISCFGEIYRDSLPPPLLLDIIATWLDNEPLSLFYPLYQNSNIWLGFLKPEHYTDANKFIPMAGLKDLIAWSIRLALENNEKDPWRYHLVLIRSISTLTKVQSKMTQRKNELRLWPRESIRALVGELMQVSKKMDDQLTNDGSAKADTVMETVIDRFAQIAHAMKCQGAMKDCSPAQFNSLVCVLPRTKMLDIASGTK</sequence>
<feature type="compositionally biased region" description="Low complexity" evidence="1">
    <location>
        <begin position="13"/>
        <end position="26"/>
    </location>
</feature>
<keyword evidence="3" id="KW-1185">Reference proteome</keyword>
<accession>A0ABN7SV50</accession>
<dbReference type="EMBL" id="OU015566">
    <property type="protein sequence ID" value="CAG5105399.1"/>
    <property type="molecule type" value="Genomic_DNA"/>
</dbReference>
<protein>
    <submittedName>
        <fullName evidence="2">Oidioi.mRNA.OKI2018_I69.chr1.g2098.t1.cds</fullName>
    </submittedName>
</protein>
<proteinExistence type="predicted"/>